<dbReference type="PANTHER" id="PTHR32089">
    <property type="entry name" value="METHYL-ACCEPTING CHEMOTAXIS PROTEIN MCPB"/>
    <property type="match status" value="1"/>
</dbReference>
<reference evidence="5 6" key="1">
    <citation type="submission" date="2023-10" db="EMBL/GenBank/DDBJ databases">
        <title>Virgibacillus soli CC-YMP-6 genome.</title>
        <authorList>
            <person name="Miliotis G."/>
            <person name="Sengupta P."/>
            <person name="Hameed A."/>
            <person name="Chuvochina M."/>
            <person name="Mcdonagh F."/>
            <person name="Simpson A.C."/>
            <person name="Singh N.K."/>
            <person name="Rekha P.D."/>
            <person name="Raman K."/>
            <person name="Hugenholtz P."/>
            <person name="Venkateswaran K."/>
        </authorList>
    </citation>
    <scope>NUCLEOTIDE SEQUENCE [LARGE SCALE GENOMIC DNA]</scope>
    <source>
        <strain evidence="5 6">CC-YMP-6</strain>
    </source>
</reference>
<dbReference type="PANTHER" id="PTHR32089:SF112">
    <property type="entry name" value="LYSOZYME-LIKE PROTEIN-RELATED"/>
    <property type="match status" value="1"/>
</dbReference>
<gene>
    <name evidence="5" type="ORF">RWD45_02150</name>
</gene>
<proteinExistence type="predicted"/>
<keyword evidence="1 2" id="KW-0807">Transducer</keyword>
<dbReference type="Gene3D" id="1.10.287.950">
    <property type="entry name" value="Methyl-accepting chemotaxis protein"/>
    <property type="match status" value="1"/>
</dbReference>
<accession>A0ABU5CN11</accession>
<keyword evidence="3" id="KW-0175">Coiled coil</keyword>
<feature type="coiled-coil region" evidence="3">
    <location>
        <begin position="80"/>
        <end position="149"/>
    </location>
</feature>
<comment type="caution">
    <text evidence="5">The sequence shown here is derived from an EMBL/GenBank/DDBJ whole genome shotgun (WGS) entry which is preliminary data.</text>
</comment>
<feature type="domain" description="Methyl-accepting transducer" evidence="4">
    <location>
        <begin position="1"/>
        <end position="126"/>
    </location>
</feature>
<dbReference type="EMBL" id="JAWDIQ010000001">
    <property type="protein sequence ID" value="MDY0407630.1"/>
    <property type="molecule type" value="Genomic_DNA"/>
</dbReference>
<evidence type="ECO:0000313" key="6">
    <source>
        <dbReference type="Proteomes" id="UP001275315"/>
    </source>
</evidence>
<evidence type="ECO:0000256" key="1">
    <source>
        <dbReference type="ARBA" id="ARBA00023224"/>
    </source>
</evidence>
<dbReference type="Proteomes" id="UP001275315">
    <property type="component" value="Unassembled WGS sequence"/>
</dbReference>
<dbReference type="SUPFAM" id="SSF58104">
    <property type="entry name" value="Methyl-accepting chemotaxis protein (MCP) signaling domain"/>
    <property type="match status" value="1"/>
</dbReference>
<keyword evidence="6" id="KW-1185">Reference proteome</keyword>
<dbReference type="Pfam" id="PF00015">
    <property type="entry name" value="MCPsignal"/>
    <property type="match status" value="1"/>
</dbReference>
<name>A0ABU5CN11_9BACI</name>
<evidence type="ECO:0000259" key="4">
    <source>
        <dbReference type="PROSITE" id="PS50111"/>
    </source>
</evidence>
<dbReference type="InterPro" id="IPR004089">
    <property type="entry name" value="MCPsignal_dom"/>
</dbReference>
<dbReference type="RefSeq" id="WP_320379743.1">
    <property type="nucleotide sequence ID" value="NZ_JAWDIQ010000001.1"/>
</dbReference>
<dbReference type="PROSITE" id="PS50111">
    <property type="entry name" value="CHEMOTAXIS_TRANSDUC_2"/>
    <property type="match status" value="1"/>
</dbReference>
<evidence type="ECO:0000256" key="2">
    <source>
        <dbReference type="PROSITE-ProRule" id="PRU00284"/>
    </source>
</evidence>
<evidence type="ECO:0000313" key="5">
    <source>
        <dbReference type="EMBL" id="MDY0407630.1"/>
    </source>
</evidence>
<sequence>MEAARAGEAGKGFSVVAEEIRKLAEHTNQTAEKITNNLKDVNMTNQHALEKMNVNVSMSSDNLAKTEQVNDAFLELSTYLNKLNEQFRNFEQLAISVKENSTIVDDATNELAAIIEESSASLEEMNVKVDSLNRQNNKIGEEMETTEKIAKSIIMSS</sequence>
<evidence type="ECO:0000256" key="3">
    <source>
        <dbReference type="SAM" id="Coils"/>
    </source>
</evidence>
<protein>
    <submittedName>
        <fullName evidence="5">Methyl-accepting chemotaxis protein</fullName>
    </submittedName>
</protein>
<organism evidence="5 6">
    <name type="scientific">Paracerasibacillus soli</name>
    <dbReference type="NCBI Taxonomy" id="480284"/>
    <lineage>
        <taxon>Bacteria</taxon>
        <taxon>Bacillati</taxon>
        <taxon>Bacillota</taxon>
        <taxon>Bacilli</taxon>
        <taxon>Bacillales</taxon>
        <taxon>Bacillaceae</taxon>
        <taxon>Paracerasibacillus</taxon>
    </lineage>
</organism>